<feature type="non-terminal residue" evidence="1">
    <location>
        <position position="381"/>
    </location>
</feature>
<sequence>QQLKARDFITNAYDNFIAIGSSDITNQRVDRYLSSLTDLWTTFSNDHDAILMAIAVLPDEERSLILKTHSYFKKQIYLDTETCYLEASKKIKSSLSVEPTVETRADLSIAQPAVASSSVNQSLPYEFPTSHDTHYSKLPLIEIPSFDGDPSKWLNFRDLFASLVINSSKLSLVEKLQYLKTSLSGTAAHLIQNTTLTAENFYKAWESLLAFYDNIRLQVHTALDSLHNLKPMTKESSSELERLYTTVLQIHRTLETLQRPVDTWDDVFVYSTVLKLDSDSVKAWEDKIGSSKIPASWKELTEFLVTRLFSLQAYERSRGIKTTYKATAKTNYQGQSENDTTSCPICKEKHYIVRCPKYINETTDQKLALVNKHKLCYNCLG</sequence>
<organism evidence="1 2">
    <name type="scientific">Temnothorax longispinosus</name>
    <dbReference type="NCBI Taxonomy" id="300112"/>
    <lineage>
        <taxon>Eukaryota</taxon>
        <taxon>Metazoa</taxon>
        <taxon>Ecdysozoa</taxon>
        <taxon>Arthropoda</taxon>
        <taxon>Hexapoda</taxon>
        <taxon>Insecta</taxon>
        <taxon>Pterygota</taxon>
        <taxon>Neoptera</taxon>
        <taxon>Endopterygota</taxon>
        <taxon>Hymenoptera</taxon>
        <taxon>Apocrita</taxon>
        <taxon>Aculeata</taxon>
        <taxon>Formicoidea</taxon>
        <taxon>Formicidae</taxon>
        <taxon>Myrmicinae</taxon>
        <taxon>Temnothorax</taxon>
    </lineage>
</organism>
<keyword evidence="2" id="KW-1185">Reference proteome</keyword>
<evidence type="ECO:0000313" key="1">
    <source>
        <dbReference type="EMBL" id="TGZ54565.1"/>
    </source>
</evidence>
<evidence type="ECO:0000313" key="2">
    <source>
        <dbReference type="Proteomes" id="UP000310200"/>
    </source>
</evidence>
<comment type="caution">
    <text evidence="1">The sequence shown here is derived from an EMBL/GenBank/DDBJ whole genome shotgun (WGS) entry which is preliminary data.</text>
</comment>
<dbReference type="STRING" id="300112.A0A4S2KWU4"/>
<dbReference type="PANTHER" id="PTHR47331:SF5">
    <property type="entry name" value="RIBONUCLEASE H"/>
    <property type="match status" value="1"/>
</dbReference>
<feature type="non-terminal residue" evidence="1">
    <location>
        <position position="1"/>
    </location>
</feature>
<gene>
    <name evidence="1" type="ORF">DBV15_12967</name>
</gene>
<protein>
    <submittedName>
        <fullName evidence="1">Uncharacterized protein</fullName>
    </submittedName>
</protein>
<dbReference type="Pfam" id="PF03564">
    <property type="entry name" value="DUF1759"/>
    <property type="match status" value="1"/>
</dbReference>
<dbReference type="PANTHER" id="PTHR47331">
    <property type="entry name" value="PHD-TYPE DOMAIN-CONTAINING PROTEIN"/>
    <property type="match status" value="1"/>
</dbReference>
<dbReference type="InterPro" id="IPR005312">
    <property type="entry name" value="DUF1759"/>
</dbReference>
<reference evidence="1 2" key="1">
    <citation type="journal article" date="2019" name="Philos. Trans. R. Soc. Lond., B, Biol. Sci.">
        <title>Ant behaviour and brain gene expression of defending hosts depend on the ecological success of the intruding social parasite.</title>
        <authorList>
            <person name="Kaur R."/>
            <person name="Stoldt M."/>
            <person name="Jongepier E."/>
            <person name="Feldmeyer B."/>
            <person name="Menzel F."/>
            <person name="Bornberg-Bauer E."/>
            <person name="Foitzik S."/>
        </authorList>
    </citation>
    <scope>NUCLEOTIDE SEQUENCE [LARGE SCALE GENOMIC DNA]</scope>
    <source>
        <tissue evidence="1">Whole body</tissue>
    </source>
</reference>
<dbReference type="EMBL" id="QBLH01000641">
    <property type="protein sequence ID" value="TGZ54565.1"/>
    <property type="molecule type" value="Genomic_DNA"/>
</dbReference>
<accession>A0A4S2KWU4</accession>
<name>A0A4S2KWU4_9HYME</name>
<proteinExistence type="predicted"/>
<dbReference type="Proteomes" id="UP000310200">
    <property type="component" value="Unassembled WGS sequence"/>
</dbReference>
<dbReference type="AlphaFoldDB" id="A0A4S2KWU4"/>